<evidence type="ECO:0008006" key="3">
    <source>
        <dbReference type="Google" id="ProtNLM"/>
    </source>
</evidence>
<evidence type="ECO:0000313" key="1">
    <source>
        <dbReference type="EMBL" id="TCL37247.1"/>
    </source>
</evidence>
<dbReference type="Proteomes" id="UP000295063">
    <property type="component" value="Unassembled WGS sequence"/>
</dbReference>
<evidence type="ECO:0000313" key="2">
    <source>
        <dbReference type="Proteomes" id="UP000295063"/>
    </source>
</evidence>
<gene>
    <name evidence="1" type="ORF">EV210_106116</name>
</gene>
<accession>A0A4R1PYQ4</accession>
<dbReference type="EMBL" id="SLUI01000006">
    <property type="protein sequence ID" value="TCL37247.1"/>
    <property type="molecule type" value="Genomic_DNA"/>
</dbReference>
<organism evidence="1 2">
    <name type="scientific">Anaerospora hongkongensis</name>
    <dbReference type="NCBI Taxonomy" id="244830"/>
    <lineage>
        <taxon>Bacteria</taxon>
        <taxon>Bacillati</taxon>
        <taxon>Bacillota</taxon>
        <taxon>Negativicutes</taxon>
        <taxon>Selenomonadales</taxon>
        <taxon>Sporomusaceae</taxon>
        <taxon>Anaerospora</taxon>
    </lineage>
</organism>
<name>A0A4R1PYQ4_9FIRM</name>
<dbReference type="RefSeq" id="WP_132079496.1">
    <property type="nucleotide sequence ID" value="NZ_DAIMLW010000003.1"/>
</dbReference>
<sequence>MADEWGRVIGGKKCISTSDLCELLGIDKSTLTYWVRDGCPKEEHGWWCLKDILRWRGLVGSGIRTEGQADAVALKEQKLKADTDLKKLAAASAAIKLGELKGKYVSAEETTDTLQRFFIVLKRSLLTLGRRVSVEVASHVDAVTARRIERMVNEVITDGLEQISIDGVYTPPRRSKKKNTS</sequence>
<reference evidence="1 2" key="1">
    <citation type="submission" date="2019-03" db="EMBL/GenBank/DDBJ databases">
        <title>Genomic Encyclopedia of Type Strains, Phase IV (KMG-IV): sequencing the most valuable type-strain genomes for metagenomic binning, comparative biology and taxonomic classification.</title>
        <authorList>
            <person name="Goeker M."/>
        </authorList>
    </citation>
    <scope>NUCLEOTIDE SEQUENCE [LARGE SCALE GENOMIC DNA]</scope>
    <source>
        <strain evidence="1 2">DSM 15969</strain>
    </source>
</reference>
<dbReference type="AlphaFoldDB" id="A0A4R1PYQ4"/>
<proteinExistence type="predicted"/>
<protein>
    <recommendedName>
        <fullName evidence="3">Phage terminase Nu1 subunit (DNA packaging protein)</fullName>
    </recommendedName>
</protein>
<dbReference type="OrthoDB" id="2629242at2"/>
<comment type="caution">
    <text evidence="1">The sequence shown here is derived from an EMBL/GenBank/DDBJ whole genome shotgun (WGS) entry which is preliminary data.</text>
</comment>
<keyword evidence="2" id="KW-1185">Reference proteome</keyword>